<gene>
    <name evidence="1" type="ORF">Tci_845779</name>
</gene>
<feature type="non-terminal residue" evidence="1">
    <location>
        <position position="128"/>
    </location>
</feature>
<dbReference type="EMBL" id="BKCJ011044316">
    <property type="protein sequence ID" value="GFC73809.1"/>
    <property type="molecule type" value="Genomic_DNA"/>
</dbReference>
<accession>A0A699QP83</accession>
<protein>
    <submittedName>
        <fullName evidence="1">Uncharacterized protein</fullName>
    </submittedName>
</protein>
<dbReference type="AlphaFoldDB" id="A0A699QP83"/>
<proteinExistence type="predicted"/>
<organism evidence="1">
    <name type="scientific">Tanacetum cinerariifolium</name>
    <name type="common">Dalmatian daisy</name>
    <name type="synonym">Chrysanthemum cinerariifolium</name>
    <dbReference type="NCBI Taxonomy" id="118510"/>
    <lineage>
        <taxon>Eukaryota</taxon>
        <taxon>Viridiplantae</taxon>
        <taxon>Streptophyta</taxon>
        <taxon>Embryophyta</taxon>
        <taxon>Tracheophyta</taxon>
        <taxon>Spermatophyta</taxon>
        <taxon>Magnoliopsida</taxon>
        <taxon>eudicotyledons</taxon>
        <taxon>Gunneridae</taxon>
        <taxon>Pentapetalae</taxon>
        <taxon>asterids</taxon>
        <taxon>campanulids</taxon>
        <taxon>Asterales</taxon>
        <taxon>Asteraceae</taxon>
        <taxon>Asteroideae</taxon>
        <taxon>Anthemideae</taxon>
        <taxon>Anthemidinae</taxon>
        <taxon>Tanacetum</taxon>
    </lineage>
</organism>
<comment type="caution">
    <text evidence="1">The sequence shown here is derived from an EMBL/GenBank/DDBJ whole genome shotgun (WGS) entry which is preliminary data.</text>
</comment>
<evidence type="ECO:0000313" key="1">
    <source>
        <dbReference type="EMBL" id="GFC73809.1"/>
    </source>
</evidence>
<sequence length="128" mass="14688">MDNKLGDAINKAIQAHNFDCREEAQAEKMEYIEIVDSTVRTIIKEEVNARLPWILTQAISDVVTPVIEKNVTKSLEVSILTRSSYQPKSSYEAPATLFEFELTKILINKMKKNKSFDVANYKRELYDA</sequence>
<reference evidence="1" key="1">
    <citation type="journal article" date="2019" name="Sci. Rep.">
        <title>Draft genome of Tanacetum cinerariifolium, the natural source of mosquito coil.</title>
        <authorList>
            <person name="Yamashiro T."/>
            <person name="Shiraishi A."/>
            <person name="Satake H."/>
            <person name="Nakayama K."/>
        </authorList>
    </citation>
    <scope>NUCLEOTIDE SEQUENCE</scope>
</reference>
<name>A0A699QP83_TANCI</name>